<keyword evidence="3" id="KW-1185">Reference proteome</keyword>
<dbReference type="STRING" id="34508.A0A4U8UWT9"/>
<feature type="domain" description="Protein kinase" evidence="1">
    <location>
        <begin position="33"/>
        <end position="312"/>
    </location>
</feature>
<dbReference type="Proteomes" id="UP000298663">
    <property type="component" value="Chromosome X"/>
</dbReference>
<dbReference type="EMBL" id="CM016762">
    <property type="protein sequence ID" value="TMS37269.1"/>
    <property type="molecule type" value="Genomic_DNA"/>
</dbReference>
<organism evidence="2 3">
    <name type="scientific">Steinernema carpocapsae</name>
    <name type="common">Entomopathogenic nematode</name>
    <dbReference type="NCBI Taxonomy" id="34508"/>
    <lineage>
        <taxon>Eukaryota</taxon>
        <taxon>Metazoa</taxon>
        <taxon>Ecdysozoa</taxon>
        <taxon>Nematoda</taxon>
        <taxon>Chromadorea</taxon>
        <taxon>Rhabditida</taxon>
        <taxon>Tylenchina</taxon>
        <taxon>Panagrolaimomorpha</taxon>
        <taxon>Strongyloidoidea</taxon>
        <taxon>Steinernematidae</taxon>
        <taxon>Steinernema</taxon>
    </lineage>
</organism>
<dbReference type="InterPro" id="IPR000719">
    <property type="entry name" value="Prot_kinase_dom"/>
</dbReference>
<reference evidence="2 3" key="1">
    <citation type="journal article" date="2015" name="Genome Biol.">
        <title>Comparative genomics of Steinernema reveals deeply conserved gene regulatory networks.</title>
        <authorList>
            <person name="Dillman A.R."/>
            <person name="Macchietto M."/>
            <person name="Porter C.F."/>
            <person name="Rogers A."/>
            <person name="Williams B."/>
            <person name="Antoshechkin I."/>
            <person name="Lee M.M."/>
            <person name="Goodwin Z."/>
            <person name="Lu X."/>
            <person name="Lewis E.E."/>
            <person name="Goodrich-Blair H."/>
            <person name="Stock S.P."/>
            <person name="Adams B.J."/>
            <person name="Sternberg P.W."/>
            <person name="Mortazavi A."/>
        </authorList>
    </citation>
    <scope>NUCLEOTIDE SEQUENCE [LARGE SCALE GENOMIC DNA]</scope>
    <source>
        <strain evidence="2 3">ALL</strain>
    </source>
</reference>
<reference evidence="2 3" key="2">
    <citation type="journal article" date="2019" name="G3 (Bethesda)">
        <title>Hybrid Assembly of the Genome of the Entomopathogenic Nematode Steinernema carpocapsae Identifies the X-Chromosome.</title>
        <authorList>
            <person name="Serra L."/>
            <person name="Macchietto M."/>
            <person name="Macias-Munoz A."/>
            <person name="McGill C.J."/>
            <person name="Rodriguez I.M."/>
            <person name="Rodriguez B."/>
            <person name="Murad R."/>
            <person name="Mortazavi A."/>
        </authorList>
    </citation>
    <scope>NUCLEOTIDE SEQUENCE [LARGE SCALE GENOMIC DNA]</scope>
    <source>
        <strain evidence="2 3">ALL</strain>
    </source>
</reference>
<dbReference type="AlphaFoldDB" id="A0A4U8UWT9"/>
<dbReference type="GO" id="GO:0005737">
    <property type="term" value="C:cytoplasm"/>
    <property type="evidence" value="ECO:0007669"/>
    <property type="project" value="TreeGrafter"/>
</dbReference>
<dbReference type="Gene3D" id="1.10.510.10">
    <property type="entry name" value="Transferase(Phosphotransferase) domain 1"/>
    <property type="match status" value="1"/>
</dbReference>
<dbReference type="PROSITE" id="PS50011">
    <property type="entry name" value="PROTEIN_KINASE_DOM"/>
    <property type="match status" value="1"/>
</dbReference>
<gene>
    <name evidence="2" type="ORF">L596_004239</name>
</gene>
<proteinExistence type="predicted"/>
<protein>
    <recommendedName>
        <fullName evidence="1">Protein kinase domain-containing protein</fullName>
    </recommendedName>
</protein>
<dbReference type="PANTHER" id="PTHR24361">
    <property type="entry name" value="MITOGEN-ACTIVATED KINASE KINASE KINASE"/>
    <property type="match status" value="1"/>
</dbReference>
<accession>A0A4U8UWT9</accession>
<dbReference type="Pfam" id="PF00069">
    <property type="entry name" value="Pkinase"/>
    <property type="match status" value="1"/>
</dbReference>
<dbReference type="InterPro" id="IPR053235">
    <property type="entry name" value="Ser_Thr_kinase"/>
</dbReference>
<sequence>MDKDNFLARLEATIEPVQQDRRDKWPMTYSQNYQRQELLFRGRFSSVHVARFTRKAGTMEEKSCITKSRYIGQIFDYIKRQGSEDAECLTSYIAKNILVELLVLTRLRHRNIMHAHLVQLIRDDLVIAMPRLYNLFTLVEKYQRLHYDDPLSISIIAPIVRQICSGLAFLHCIPIIHRKINPRSVFLTRGGTVKLGCFGSARLLPKDEKCHLPPTAVYPEFMSPEVRLATRNLKKGAETARSYSVSSDIWSVGVLILHMISFFPEEKCRRLAPNFADIMMEKHMPFHYLINKMMVFFVLMTTCNNFNFASVL</sequence>
<dbReference type="CDD" id="cd00180">
    <property type="entry name" value="PKc"/>
    <property type="match status" value="1"/>
</dbReference>
<evidence type="ECO:0000259" key="1">
    <source>
        <dbReference type="PROSITE" id="PS50011"/>
    </source>
</evidence>
<dbReference type="GO" id="GO:0004674">
    <property type="term" value="F:protein serine/threonine kinase activity"/>
    <property type="evidence" value="ECO:0007669"/>
    <property type="project" value="TreeGrafter"/>
</dbReference>
<name>A0A4U8UWT9_STECR</name>
<comment type="caution">
    <text evidence="2">The sequence shown here is derived from an EMBL/GenBank/DDBJ whole genome shotgun (WGS) entry which is preliminary data.</text>
</comment>
<evidence type="ECO:0000313" key="3">
    <source>
        <dbReference type="Proteomes" id="UP000298663"/>
    </source>
</evidence>
<dbReference type="GO" id="GO:0005524">
    <property type="term" value="F:ATP binding"/>
    <property type="evidence" value="ECO:0007669"/>
    <property type="project" value="InterPro"/>
</dbReference>
<evidence type="ECO:0000313" key="2">
    <source>
        <dbReference type="EMBL" id="TMS37269.1"/>
    </source>
</evidence>
<dbReference type="OrthoDB" id="10252171at2759"/>
<dbReference type="EMBL" id="AZBU02000001">
    <property type="protein sequence ID" value="TMS37269.1"/>
    <property type="molecule type" value="Genomic_DNA"/>
</dbReference>
<dbReference type="InterPro" id="IPR011009">
    <property type="entry name" value="Kinase-like_dom_sf"/>
</dbReference>
<dbReference type="SUPFAM" id="SSF56112">
    <property type="entry name" value="Protein kinase-like (PK-like)"/>
    <property type="match status" value="1"/>
</dbReference>